<evidence type="ECO:0000313" key="4">
    <source>
        <dbReference type="Proteomes" id="UP001430356"/>
    </source>
</evidence>
<evidence type="ECO:0000313" key="3">
    <source>
        <dbReference type="EMBL" id="KAK7199091.1"/>
    </source>
</evidence>
<organism evidence="3 4">
    <name type="scientific">Novymonas esmeraldas</name>
    <dbReference type="NCBI Taxonomy" id="1808958"/>
    <lineage>
        <taxon>Eukaryota</taxon>
        <taxon>Discoba</taxon>
        <taxon>Euglenozoa</taxon>
        <taxon>Kinetoplastea</taxon>
        <taxon>Metakinetoplastina</taxon>
        <taxon>Trypanosomatida</taxon>
        <taxon>Trypanosomatidae</taxon>
        <taxon>Novymonas</taxon>
    </lineage>
</organism>
<gene>
    <name evidence="3" type="ORF">NESM_000878100</name>
</gene>
<name>A0AAW0F112_9TRYP</name>
<accession>A0AAW0F112</accession>
<comment type="caution">
    <text evidence="3">The sequence shown here is derived from an EMBL/GenBank/DDBJ whole genome shotgun (WGS) entry which is preliminary data.</text>
</comment>
<dbReference type="EMBL" id="JAECZO010000211">
    <property type="protein sequence ID" value="KAK7199091.1"/>
    <property type="molecule type" value="Genomic_DNA"/>
</dbReference>
<keyword evidence="2" id="KW-1133">Transmembrane helix</keyword>
<evidence type="ECO:0000256" key="2">
    <source>
        <dbReference type="SAM" id="Phobius"/>
    </source>
</evidence>
<reference evidence="3 4" key="1">
    <citation type="journal article" date="2021" name="MBio">
        <title>A New Model Trypanosomatid, Novymonas esmeraldas: Genomic Perception of Its 'Candidatus Pandoraea novymonadis' Endosymbiont.</title>
        <authorList>
            <person name="Zakharova A."/>
            <person name="Saura A."/>
            <person name="Butenko A."/>
            <person name="Podesvova L."/>
            <person name="Warmusova S."/>
            <person name="Kostygov A.Y."/>
            <person name="Nenarokova A."/>
            <person name="Lukes J."/>
            <person name="Opperdoes F.R."/>
            <person name="Yurchenko V."/>
        </authorList>
    </citation>
    <scope>NUCLEOTIDE SEQUENCE [LARGE SCALE GENOMIC DNA]</scope>
    <source>
        <strain evidence="3 4">E262AT.01</strain>
    </source>
</reference>
<sequence>MSAFTAAAAAGVTPLSLALLNSDNYRQKPNGRYCRIRPKKSETCNTMCKIIIGCVVGAVVLISLGVTLLCCLLAKRRREQRKKLAELDNLNELEGDFGPTYMEEGQVVLAGNDVSARKGKGAHAVYEVDTLSQPHTVAAADNGNPLSRASSWCDSKVLKPANSAVSAKGSSNNLQRLASVRTAVAEDEVSVMESDPSMANSTATSRMQRSERSMRWNRSRSNRRIASAAVSVCPEDSASSMEDFLA</sequence>
<proteinExistence type="predicted"/>
<keyword evidence="4" id="KW-1185">Reference proteome</keyword>
<protein>
    <submittedName>
        <fullName evidence="3">Uncharacterized protein</fullName>
    </submittedName>
</protein>
<feature type="compositionally biased region" description="Polar residues" evidence="1">
    <location>
        <begin position="197"/>
        <end position="207"/>
    </location>
</feature>
<feature type="transmembrane region" description="Helical" evidence="2">
    <location>
        <begin position="50"/>
        <end position="74"/>
    </location>
</feature>
<keyword evidence="2" id="KW-0472">Membrane</keyword>
<evidence type="ECO:0000256" key="1">
    <source>
        <dbReference type="SAM" id="MobiDB-lite"/>
    </source>
</evidence>
<dbReference type="AlphaFoldDB" id="A0AAW0F112"/>
<keyword evidence="2" id="KW-0812">Transmembrane</keyword>
<dbReference type="Proteomes" id="UP001430356">
    <property type="component" value="Unassembled WGS sequence"/>
</dbReference>
<feature type="region of interest" description="Disordered" evidence="1">
    <location>
        <begin position="191"/>
        <end position="226"/>
    </location>
</feature>